<name>A0A1A9ZL92_GLOPL</name>
<sequence length="132" mass="14969">MGGSSAAGSLVGEALTQRHIFPTSALKLCKSFHHRKDRQSLMEKKKRKSGLAIACNIKLKKIKSYLGMNLLNEWNENLELFSYNSFCLEEHSNNSNNMKQEAKKCTMKRRKKEEEKINTKQLPVDKGLAGPS</sequence>
<reference evidence="2" key="2">
    <citation type="submission" date="2020-05" db="UniProtKB">
        <authorList>
            <consortium name="EnsemblMetazoa"/>
        </authorList>
    </citation>
    <scope>IDENTIFICATION</scope>
    <source>
        <strain evidence="2">IAEA</strain>
    </source>
</reference>
<protein>
    <submittedName>
        <fullName evidence="2">Uncharacterized protein</fullName>
    </submittedName>
</protein>
<dbReference type="AlphaFoldDB" id="A0A1A9ZL92"/>
<evidence type="ECO:0000313" key="3">
    <source>
        <dbReference type="Proteomes" id="UP000092445"/>
    </source>
</evidence>
<dbReference type="Proteomes" id="UP000092445">
    <property type="component" value="Unassembled WGS sequence"/>
</dbReference>
<reference evidence="3" key="1">
    <citation type="submission" date="2014-03" db="EMBL/GenBank/DDBJ databases">
        <authorList>
            <person name="Aksoy S."/>
            <person name="Warren W."/>
            <person name="Wilson R.K."/>
        </authorList>
    </citation>
    <scope>NUCLEOTIDE SEQUENCE [LARGE SCALE GENOMIC DNA]</scope>
    <source>
        <strain evidence="3">IAEA</strain>
    </source>
</reference>
<organism evidence="2 3">
    <name type="scientific">Glossina pallidipes</name>
    <name type="common">Tsetse fly</name>
    <dbReference type="NCBI Taxonomy" id="7398"/>
    <lineage>
        <taxon>Eukaryota</taxon>
        <taxon>Metazoa</taxon>
        <taxon>Ecdysozoa</taxon>
        <taxon>Arthropoda</taxon>
        <taxon>Hexapoda</taxon>
        <taxon>Insecta</taxon>
        <taxon>Pterygota</taxon>
        <taxon>Neoptera</taxon>
        <taxon>Endopterygota</taxon>
        <taxon>Diptera</taxon>
        <taxon>Brachycera</taxon>
        <taxon>Muscomorpha</taxon>
        <taxon>Hippoboscoidea</taxon>
        <taxon>Glossinidae</taxon>
        <taxon>Glossina</taxon>
    </lineage>
</organism>
<proteinExistence type="predicted"/>
<evidence type="ECO:0000313" key="2">
    <source>
        <dbReference type="EnsemblMetazoa" id="GPAI018155-PA"/>
    </source>
</evidence>
<keyword evidence="3" id="KW-1185">Reference proteome</keyword>
<accession>A0A1A9ZL92</accession>
<feature type="region of interest" description="Disordered" evidence="1">
    <location>
        <begin position="97"/>
        <end position="132"/>
    </location>
</feature>
<evidence type="ECO:0000256" key="1">
    <source>
        <dbReference type="SAM" id="MobiDB-lite"/>
    </source>
</evidence>
<dbReference type="EnsemblMetazoa" id="GPAI018155-RA">
    <property type="protein sequence ID" value="GPAI018155-PA"/>
    <property type="gene ID" value="GPAI018155"/>
</dbReference>
<dbReference type="VEuPathDB" id="VectorBase:GPAI018155"/>